<dbReference type="OrthoDB" id="287932at2"/>
<dbReference type="GO" id="GO:0004497">
    <property type="term" value="F:monooxygenase activity"/>
    <property type="evidence" value="ECO:0007669"/>
    <property type="project" value="UniProtKB-KW"/>
</dbReference>
<evidence type="ECO:0000313" key="5">
    <source>
        <dbReference type="Proteomes" id="UP000290588"/>
    </source>
</evidence>
<dbReference type="EMBL" id="NXIG01000008">
    <property type="protein sequence ID" value="RXI30076.1"/>
    <property type="molecule type" value="Genomic_DNA"/>
</dbReference>
<protein>
    <submittedName>
        <fullName evidence="3">Antibiotic biosynthesis monooxygenase</fullName>
    </submittedName>
    <submittedName>
        <fullName evidence="2">Quinol monooxygenase</fullName>
    </submittedName>
</protein>
<dbReference type="InterPro" id="IPR007138">
    <property type="entry name" value="ABM_dom"/>
</dbReference>
<evidence type="ECO:0000259" key="1">
    <source>
        <dbReference type="PROSITE" id="PS51725"/>
    </source>
</evidence>
<gene>
    <name evidence="2" type="ORF">AELL_1618</name>
    <name evidence="3" type="ORF">CP962_08705</name>
</gene>
<keyword evidence="3" id="KW-0503">Monooxygenase</keyword>
<proteinExistence type="predicted"/>
<keyword evidence="4" id="KW-1185">Reference proteome</keyword>
<dbReference type="RefSeq" id="WP_118917455.1">
    <property type="nucleotide sequence ID" value="NZ_CP032097.1"/>
</dbReference>
<dbReference type="SUPFAM" id="SSF54909">
    <property type="entry name" value="Dimeric alpha+beta barrel"/>
    <property type="match status" value="1"/>
</dbReference>
<dbReference type="PANTHER" id="PTHR33336">
    <property type="entry name" value="QUINOL MONOOXYGENASE YGIN-RELATED"/>
    <property type="match status" value="1"/>
</dbReference>
<reference evidence="3 5" key="1">
    <citation type="submission" date="2017-09" db="EMBL/GenBank/DDBJ databases">
        <title>Genomics of the genus Arcobacter.</title>
        <authorList>
            <person name="Perez-Cataluna A."/>
            <person name="Figueras M.J."/>
            <person name="Salas-Masso N."/>
        </authorList>
    </citation>
    <scope>NUCLEOTIDE SEQUENCE [LARGE SCALE GENOMIC DNA]</scope>
    <source>
        <strain evidence="3 5">CECT 7837</strain>
    </source>
</reference>
<dbReference type="PROSITE" id="PS51725">
    <property type="entry name" value="ABM"/>
    <property type="match status" value="1"/>
</dbReference>
<reference evidence="2 4" key="2">
    <citation type="submission" date="2018-08" db="EMBL/GenBank/DDBJ databases">
        <title>Complete genome of the Arcobacter ellisii type strain LMG 26155.</title>
        <authorList>
            <person name="Miller W.G."/>
            <person name="Yee E."/>
            <person name="Bono J.L."/>
        </authorList>
    </citation>
    <scope>NUCLEOTIDE SEQUENCE [LARGE SCALE GENOMIC DNA]</scope>
    <source>
        <strain evidence="2 4">LMG 26155</strain>
    </source>
</reference>
<dbReference type="EMBL" id="CP032097">
    <property type="protein sequence ID" value="AXX95276.1"/>
    <property type="molecule type" value="Genomic_DNA"/>
</dbReference>
<dbReference type="Gene3D" id="3.30.70.100">
    <property type="match status" value="1"/>
</dbReference>
<accession>A0A347U8U8</accession>
<evidence type="ECO:0000313" key="2">
    <source>
        <dbReference type="EMBL" id="AXX95276.1"/>
    </source>
</evidence>
<name>A0A347U8U8_9BACT</name>
<sequence length="98" mass="11635">MKNIVIVATIKVKEAFKEEVYNELLKLHKATHEFDEGCIQYDLHKDLSDDFSFTFVETWESQDFLSLHEEKEHFKTFVSKIENKIEGLTINKLEKLEI</sequence>
<feature type="domain" description="ABM" evidence="1">
    <location>
        <begin position="4"/>
        <end position="93"/>
    </location>
</feature>
<dbReference type="AlphaFoldDB" id="A0A347U8U8"/>
<dbReference type="KEGG" id="aell:AELL_1618"/>
<dbReference type="InterPro" id="IPR050744">
    <property type="entry name" value="AI-2_Isomerase_LsrG"/>
</dbReference>
<dbReference type="Proteomes" id="UP000290588">
    <property type="component" value="Unassembled WGS sequence"/>
</dbReference>
<dbReference type="Proteomes" id="UP000262582">
    <property type="component" value="Chromosome"/>
</dbReference>
<dbReference type="Pfam" id="PF03992">
    <property type="entry name" value="ABM"/>
    <property type="match status" value="1"/>
</dbReference>
<organism evidence="3 5">
    <name type="scientific">Arcobacter ellisii</name>
    <dbReference type="NCBI Taxonomy" id="913109"/>
    <lineage>
        <taxon>Bacteria</taxon>
        <taxon>Pseudomonadati</taxon>
        <taxon>Campylobacterota</taxon>
        <taxon>Epsilonproteobacteria</taxon>
        <taxon>Campylobacterales</taxon>
        <taxon>Arcobacteraceae</taxon>
        <taxon>Arcobacter</taxon>
    </lineage>
</organism>
<evidence type="ECO:0000313" key="3">
    <source>
        <dbReference type="EMBL" id="RXI30076.1"/>
    </source>
</evidence>
<keyword evidence="3" id="KW-0560">Oxidoreductase</keyword>
<dbReference type="PANTHER" id="PTHR33336:SF3">
    <property type="entry name" value="ABM DOMAIN-CONTAINING PROTEIN"/>
    <property type="match status" value="1"/>
</dbReference>
<dbReference type="InterPro" id="IPR011008">
    <property type="entry name" value="Dimeric_a/b-barrel"/>
</dbReference>
<evidence type="ECO:0000313" key="4">
    <source>
        <dbReference type="Proteomes" id="UP000262582"/>
    </source>
</evidence>